<reference evidence="1 2" key="1">
    <citation type="submission" date="2019-01" db="EMBL/GenBank/DDBJ databases">
        <title>Mucilaginibacter antarcticum sp. nov., isolated from antarctic soil.</title>
        <authorList>
            <person name="Yan Y.-Q."/>
            <person name="Du Z.-J."/>
        </authorList>
    </citation>
    <scope>NUCLEOTIDE SEQUENCE [LARGE SCALE GENOMIC DNA]</scope>
    <source>
        <strain evidence="1 2">F01003</strain>
    </source>
</reference>
<dbReference type="InterPro" id="IPR014710">
    <property type="entry name" value="RmlC-like_jellyroll"/>
</dbReference>
<dbReference type="CDD" id="cd00038">
    <property type="entry name" value="CAP_ED"/>
    <property type="match status" value="1"/>
</dbReference>
<dbReference type="AlphaFoldDB" id="A0A3S3UGW1"/>
<sequence length="194" mass="23267">MSFDLILRNIGRVVQLTEEEQKEFCSLLTIRHVKKKQLLVKPGEISLHENFINKGCFRNYIIDREGTERNFYFAIEGWWISDIHSRTFNVPSFAYVYAVEDSELVQILQTDLDNIMMKFPKLEHFFRLTYQKSTASIQFQLLQRLYLSAEEQYLSFRTKYPEFDRRIPQKHIATYLGFTPEFFNTVRTKILKQI</sequence>
<name>A0A3S3UGW1_9SPHI</name>
<dbReference type="Gene3D" id="2.60.120.10">
    <property type="entry name" value="Jelly Rolls"/>
    <property type="match status" value="1"/>
</dbReference>
<comment type="caution">
    <text evidence="1">The sequence shown here is derived from an EMBL/GenBank/DDBJ whole genome shotgun (WGS) entry which is preliminary data.</text>
</comment>
<accession>A0A3S3UGW1</accession>
<dbReference type="Proteomes" id="UP000286701">
    <property type="component" value="Unassembled WGS sequence"/>
</dbReference>
<dbReference type="OrthoDB" id="1092431at2"/>
<dbReference type="EMBL" id="SBIW01000031">
    <property type="protein sequence ID" value="RWY46077.1"/>
    <property type="molecule type" value="Genomic_DNA"/>
</dbReference>
<evidence type="ECO:0000313" key="2">
    <source>
        <dbReference type="Proteomes" id="UP000286701"/>
    </source>
</evidence>
<proteinExistence type="predicted"/>
<dbReference type="SUPFAM" id="SSF51206">
    <property type="entry name" value="cAMP-binding domain-like"/>
    <property type="match status" value="1"/>
</dbReference>
<protein>
    <submittedName>
        <fullName evidence="1">Crp/Fnr family transcriptional regulator</fullName>
    </submittedName>
</protein>
<gene>
    <name evidence="1" type="ORF">EPL05_23825</name>
</gene>
<dbReference type="InterPro" id="IPR000595">
    <property type="entry name" value="cNMP-bd_dom"/>
</dbReference>
<organism evidence="1 2">
    <name type="scientific">Mucilaginibacter gilvus</name>
    <dbReference type="NCBI Taxonomy" id="2305909"/>
    <lineage>
        <taxon>Bacteria</taxon>
        <taxon>Pseudomonadati</taxon>
        <taxon>Bacteroidota</taxon>
        <taxon>Sphingobacteriia</taxon>
        <taxon>Sphingobacteriales</taxon>
        <taxon>Sphingobacteriaceae</taxon>
        <taxon>Mucilaginibacter</taxon>
    </lineage>
</organism>
<keyword evidence="2" id="KW-1185">Reference proteome</keyword>
<dbReference type="RefSeq" id="WP_128536494.1">
    <property type="nucleotide sequence ID" value="NZ_SBIW01000031.1"/>
</dbReference>
<dbReference type="InterPro" id="IPR018490">
    <property type="entry name" value="cNMP-bd_dom_sf"/>
</dbReference>
<evidence type="ECO:0000313" key="1">
    <source>
        <dbReference type="EMBL" id="RWY46077.1"/>
    </source>
</evidence>